<dbReference type="RefSeq" id="WP_049679947.1">
    <property type="nucleotide sequence ID" value="NZ_LFZW01000001.1"/>
</dbReference>
<evidence type="ECO:0000313" key="1">
    <source>
        <dbReference type="EMBL" id="KMY48623.1"/>
    </source>
</evidence>
<reference evidence="2" key="1">
    <citation type="submission" date="2015-07" db="EMBL/GenBank/DDBJ databases">
        <title>Genome sequencing project for genomic taxonomy and phylogenomics of Bacillus-like bacteria.</title>
        <authorList>
            <person name="Liu B."/>
            <person name="Wang J."/>
            <person name="Zhu Y."/>
            <person name="Liu G."/>
            <person name="Chen Q."/>
            <person name="Chen Z."/>
            <person name="Lan J."/>
            <person name="Che J."/>
            <person name="Ge C."/>
            <person name="Shi H."/>
            <person name="Pan Z."/>
            <person name="Liu X."/>
        </authorList>
    </citation>
    <scope>NUCLEOTIDE SEQUENCE [LARGE SCALE GENOMIC DNA]</scope>
    <source>
        <strain evidence="2">FJAT-27997</strain>
    </source>
</reference>
<dbReference type="OrthoDB" id="2866401at2"/>
<gene>
    <name evidence="1" type="ORF">AC625_03085</name>
</gene>
<name>A0A0K9GPQ5_9BACI</name>
<proteinExistence type="predicted"/>
<organism evidence="1 2">
    <name type="scientific">Peribacillus loiseleuriae</name>
    <dbReference type="NCBI Taxonomy" id="1679170"/>
    <lineage>
        <taxon>Bacteria</taxon>
        <taxon>Bacillati</taxon>
        <taxon>Bacillota</taxon>
        <taxon>Bacilli</taxon>
        <taxon>Bacillales</taxon>
        <taxon>Bacillaceae</taxon>
        <taxon>Peribacillus</taxon>
    </lineage>
</organism>
<comment type="caution">
    <text evidence="1">The sequence shown here is derived from an EMBL/GenBank/DDBJ whole genome shotgun (WGS) entry which is preliminary data.</text>
</comment>
<accession>A0A0K9GPQ5</accession>
<dbReference type="PATRIC" id="fig|1679170.3.peg.637"/>
<protein>
    <submittedName>
        <fullName evidence="1">Uncharacterized protein</fullName>
    </submittedName>
</protein>
<sequence>MSRKWYQTKIIDPIFEIKELQQLLKYFECNYNTPEINYLFEDGIFVRSGTFIPIAFPSEVSVSWINHHAHGSDVESWTLDQIIDYFELHVLSKLKRIDKDLFQSKFSNYLEKTYGQCIEEYIELPPEDKVCISCQILIELCIDGELPLLKG</sequence>
<dbReference type="Proteomes" id="UP000037146">
    <property type="component" value="Unassembled WGS sequence"/>
</dbReference>
<dbReference type="AlphaFoldDB" id="A0A0K9GPQ5"/>
<keyword evidence="2" id="KW-1185">Reference proteome</keyword>
<dbReference type="EMBL" id="LFZW01000001">
    <property type="protein sequence ID" value="KMY48623.1"/>
    <property type="molecule type" value="Genomic_DNA"/>
</dbReference>
<evidence type="ECO:0000313" key="2">
    <source>
        <dbReference type="Proteomes" id="UP000037146"/>
    </source>
</evidence>